<gene>
    <name evidence="1" type="ORF">NM688_g1491</name>
</gene>
<evidence type="ECO:0000313" key="1">
    <source>
        <dbReference type="EMBL" id="KAJ3557407.1"/>
    </source>
</evidence>
<organism evidence="1 2">
    <name type="scientific">Phlebia brevispora</name>
    <dbReference type="NCBI Taxonomy" id="194682"/>
    <lineage>
        <taxon>Eukaryota</taxon>
        <taxon>Fungi</taxon>
        <taxon>Dikarya</taxon>
        <taxon>Basidiomycota</taxon>
        <taxon>Agaricomycotina</taxon>
        <taxon>Agaricomycetes</taxon>
        <taxon>Polyporales</taxon>
        <taxon>Meruliaceae</taxon>
        <taxon>Phlebia</taxon>
    </lineage>
</organism>
<name>A0ACC1TBJ1_9APHY</name>
<sequence>MPGRTYQNYSTDETADRSSSVRVAVYSGPPTSASTPSIPTISSEYFAWAHRAVAKHRDDQVYLPIPQKDYVARNQRSTFQQRADILFFSASGRLGVTVAEVEAGQVYGSLHEWGPYDCVDLGGGSKVMYRLLVYGCDTYSKPKNAQSVVQGQTHNKTRAKIAQDVMNVVRGFIREGRNPAGGGINITEDNVLLLRIRHMSPGTWQPVIARPKSDASWAEGKVRLTDAWRRILPSLDEDIYSTYDLLYICRLCRLRVHIGEKVYEKTLFAEDEAKGSIFYRATIWPHGDDFQEIPCLHTPTSEQMGHEE</sequence>
<accession>A0ACC1TBJ1</accession>
<reference evidence="1" key="1">
    <citation type="submission" date="2022-07" db="EMBL/GenBank/DDBJ databases">
        <title>Genome Sequence of Phlebia brevispora.</title>
        <authorList>
            <person name="Buettner E."/>
        </authorList>
    </citation>
    <scope>NUCLEOTIDE SEQUENCE</scope>
    <source>
        <strain evidence="1">MPL23</strain>
    </source>
</reference>
<evidence type="ECO:0000313" key="2">
    <source>
        <dbReference type="Proteomes" id="UP001148662"/>
    </source>
</evidence>
<dbReference type="EMBL" id="JANHOG010000160">
    <property type="protein sequence ID" value="KAJ3557407.1"/>
    <property type="molecule type" value="Genomic_DNA"/>
</dbReference>
<protein>
    <submittedName>
        <fullName evidence="1">Uncharacterized protein</fullName>
    </submittedName>
</protein>
<proteinExistence type="predicted"/>
<dbReference type="Proteomes" id="UP001148662">
    <property type="component" value="Unassembled WGS sequence"/>
</dbReference>
<comment type="caution">
    <text evidence="1">The sequence shown here is derived from an EMBL/GenBank/DDBJ whole genome shotgun (WGS) entry which is preliminary data.</text>
</comment>
<keyword evidence="2" id="KW-1185">Reference proteome</keyword>